<organism evidence="1 2">
    <name type="scientific">Vreelandella sedimenti</name>
    <dbReference type="NCBI Taxonomy" id="2729618"/>
    <lineage>
        <taxon>Bacteria</taxon>
        <taxon>Pseudomonadati</taxon>
        <taxon>Pseudomonadota</taxon>
        <taxon>Gammaproteobacteria</taxon>
        <taxon>Oceanospirillales</taxon>
        <taxon>Halomonadaceae</taxon>
        <taxon>Vreelandella</taxon>
    </lineage>
</organism>
<gene>
    <name evidence="1" type="ORF">HZU72_17815</name>
</gene>
<protein>
    <submittedName>
        <fullName evidence="1">Uncharacterized protein</fullName>
    </submittedName>
</protein>
<evidence type="ECO:0000313" key="2">
    <source>
        <dbReference type="Proteomes" id="UP000520876"/>
    </source>
</evidence>
<reference evidence="1 2" key="1">
    <citation type="submission" date="2020-07" db="EMBL/GenBank/DDBJ databases">
        <title>Halomonas sp. QX-2 draft genome sequence.</title>
        <authorList>
            <person name="Qiu X."/>
        </authorList>
    </citation>
    <scope>NUCLEOTIDE SEQUENCE [LARGE SCALE GENOMIC DNA]</scope>
    <source>
        <strain evidence="1 2">QX-2</strain>
    </source>
</reference>
<accession>A0A7Z0SPS7</accession>
<proteinExistence type="predicted"/>
<dbReference type="AlphaFoldDB" id="A0A7Z0SPS7"/>
<dbReference type="EMBL" id="JACCGK010000016">
    <property type="protein sequence ID" value="NYT74271.1"/>
    <property type="molecule type" value="Genomic_DNA"/>
</dbReference>
<keyword evidence="2" id="KW-1185">Reference proteome</keyword>
<comment type="caution">
    <text evidence="1">The sequence shown here is derived from an EMBL/GenBank/DDBJ whole genome shotgun (WGS) entry which is preliminary data.</text>
</comment>
<sequence>MQKITLKLNEARPDSLNIKRLGEYLKKLADLYGSADTLYLDGVDEGSACLNFMVDDDHADMVKSRVVNASRNVGAQTYRKAYQKVVSLMDADGYSGSFSVNDQEIIRLASRNARPKKDELRQSMPTSIKGKVFRVGGTDDTVPVRLSSLEGEIIYAQTSVALSKELGASLYQYIHAHGEGEWVSEKPGNWRLAKITIERYEIIEHMSAKDALLKLRKLGGIKQEPADQSHANIFDYRR</sequence>
<name>A0A7Z0SPS7_9GAMM</name>
<dbReference type="RefSeq" id="WP_180094538.1">
    <property type="nucleotide sequence ID" value="NZ_JACCGK010000016.1"/>
</dbReference>
<dbReference type="Proteomes" id="UP000520876">
    <property type="component" value="Unassembled WGS sequence"/>
</dbReference>
<evidence type="ECO:0000313" key="1">
    <source>
        <dbReference type="EMBL" id="NYT74271.1"/>
    </source>
</evidence>